<proteinExistence type="predicted"/>
<evidence type="ECO:0000256" key="1">
    <source>
        <dbReference type="SAM" id="SignalP"/>
    </source>
</evidence>
<dbReference type="RefSeq" id="WP_344139666.1">
    <property type="nucleotide sequence ID" value="NZ_BAAALT010000279.1"/>
</dbReference>
<feature type="chain" id="PRO_5047241047" description="WD40 repeat domain-containing protein" evidence="1">
    <location>
        <begin position="27"/>
        <end position="345"/>
    </location>
</feature>
<dbReference type="Proteomes" id="UP001500218">
    <property type="component" value="Unassembled WGS sequence"/>
</dbReference>
<accession>A0ABN2MNS1</accession>
<reference evidence="2 3" key="1">
    <citation type="journal article" date="2019" name="Int. J. Syst. Evol. Microbiol.">
        <title>The Global Catalogue of Microorganisms (GCM) 10K type strain sequencing project: providing services to taxonomists for standard genome sequencing and annotation.</title>
        <authorList>
            <consortium name="The Broad Institute Genomics Platform"/>
            <consortium name="The Broad Institute Genome Sequencing Center for Infectious Disease"/>
            <person name="Wu L."/>
            <person name="Ma J."/>
        </authorList>
    </citation>
    <scope>NUCLEOTIDE SEQUENCE [LARGE SCALE GENOMIC DNA]</scope>
    <source>
        <strain evidence="2 3">JCM 13250</strain>
    </source>
</reference>
<sequence length="345" mass="36940">MRTTLRRTLAASMILLLVPAATPAVAARAVPAPTPRGYTAGMAVLAGSTIVRPDGTRIRLALPRGAEPMNAVEVPTGFLVSTLEGHDHNLWHFPHRGTPGQVRIGSDVDAGIWDVTGDGATVVATTGTVNVLAAYAVPSLRQRSRIRFAGPAGSEPTIRGITGQRVVLVHADDRGAGTVAIWDLRLRRLTRTPGSIYSWGVSRDGRMLYRLDSRTSACVDLVAIARSGLVPVTRTGLCGRTAERLIQGDLSPDGASAVVFYWLGDWEETPPSLVRTADLHAGRWRPTPLPDTVLPPLFWDTGTTFITVGGFPAGYRRCQTNGRCVRLVLSHVPNGEGTLVRRVGL</sequence>
<dbReference type="SUPFAM" id="SSF50969">
    <property type="entry name" value="YVTN repeat-like/Quinoprotein amine dehydrogenase"/>
    <property type="match status" value="1"/>
</dbReference>
<evidence type="ECO:0000313" key="3">
    <source>
        <dbReference type="Proteomes" id="UP001500218"/>
    </source>
</evidence>
<keyword evidence="1" id="KW-0732">Signal</keyword>
<comment type="caution">
    <text evidence="2">The sequence shown here is derived from an EMBL/GenBank/DDBJ whole genome shotgun (WGS) entry which is preliminary data.</text>
</comment>
<evidence type="ECO:0000313" key="2">
    <source>
        <dbReference type="EMBL" id="GAA1833570.1"/>
    </source>
</evidence>
<gene>
    <name evidence="2" type="ORF">GCM10009682_59950</name>
</gene>
<dbReference type="EMBL" id="BAAALT010000279">
    <property type="protein sequence ID" value="GAA1833570.1"/>
    <property type="molecule type" value="Genomic_DNA"/>
</dbReference>
<name>A0ABN2MNS1_9ACTN</name>
<protein>
    <recommendedName>
        <fullName evidence="4">WD40 repeat domain-containing protein</fullName>
    </recommendedName>
</protein>
<dbReference type="InterPro" id="IPR011044">
    <property type="entry name" value="Quino_amine_DH_bsu"/>
</dbReference>
<organism evidence="2 3">
    <name type="scientific">Luedemannella flava</name>
    <dbReference type="NCBI Taxonomy" id="349316"/>
    <lineage>
        <taxon>Bacteria</taxon>
        <taxon>Bacillati</taxon>
        <taxon>Actinomycetota</taxon>
        <taxon>Actinomycetes</taxon>
        <taxon>Micromonosporales</taxon>
        <taxon>Micromonosporaceae</taxon>
        <taxon>Luedemannella</taxon>
    </lineage>
</organism>
<feature type="signal peptide" evidence="1">
    <location>
        <begin position="1"/>
        <end position="26"/>
    </location>
</feature>
<keyword evidence="3" id="KW-1185">Reference proteome</keyword>
<evidence type="ECO:0008006" key="4">
    <source>
        <dbReference type="Google" id="ProtNLM"/>
    </source>
</evidence>